<reference evidence="5 6" key="1">
    <citation type="submission" date="2022-11" db="EMBL/GenBank/DDBJ databases">
        <title>Deinococcus ZS9-10, Low Temperature and Draught-tolerating, UV-resistant Bacteria from Continental Antarctica.</title>
        <authorList>
            <person name="Cheng L."/>
        </authorList>
    </citation>
    <scope>NUCLEOTIDE SEQUENCE [LARGE SCALE GENOMIC DNA]</scope>
    <source>
        <strain evidence="5 6">ZS9-10</strain>
    </source>
</reference>
<evidence type="ECO:0000256" key="2">
    <source>
        <dbReference type="ARBA" id="ARBA00022679"/>
    </source>
</evidence>
<dbReference type="EMBL" id="JAPMIV010000069">
    <property type="protein sequence ID" value="MDV6376535.1"/>
    <property type="molecule type" value="Genomic_DNA"/>
</dbReference>
<sequence>MPTANRFLRHPDPLTREVARGYAGGGFLMDNDGDGAQWYSVPGRALVPLTEAAGLHVARRLRRELPRFELRFDTAFDEVLEGCRGHLPGTPERDGEWISPEMVLLYEHLHDTGLAHSAEVWQNGELAGGILGLAMGGAFIAESKFHRVTNASKVAVIRLAAHLHAHGFTLLDAQIQNPHLETLGVYEIDGEAYAPLLAAALKVNAAL</sequence>
<dbReference type="Pfam" id="PF03588">
    <property type="entry name" value="Leu_Phe_trans"/>
    <property type="match status" value="1"/>
</dbReference>
<comment type="catalytic activity">
    <reaction evidence="4">
        <text>L-phenylalanyl-tRNA(Phe) + an N-terminal L-alpha-aminoacyl-[protein] = an N-terminal L-phenylalanyl-L-alpha-aminoacyl-[protein] + tRNA(Phe)</text>
        <dbReference type="Rhea" id="RHEA:43632"/>
        <dbReference type="Rhea" id="RHEA-COMP:9668"/>
        <dbReference type="Rhea" id="RHEA-COMP:9699"/>
        <dbReference type="Rhea" id="RHEA-COMP:10636"/>
        <dbReference type="Rhea" id="RHEA-COMP:10637"/>
        <dbReference type="ChEBI" id="CHEBI:78442"/>
        <dbReference type="ChEBI" id="CHEBI:78531"/>
        <dbReference type="ChEBI" id="CHEBI:78597"/>
        <dbReference type="ChEBI" id="CHEBI:83561"/>
        <dbReference type="EC" id="2.3.2.6"/>
    </reaction>
</comment>
<dbReference type="PANTHER" id="PTHR30098">
    <property type="entry name" value="LEUCYL/PHENYLALANYL-TRNA--PROTEIN TRANSFERASE"/>
    <property type="match status" value="1"/>
</dbReference>
<evidence type="ECO:0000256" key="3">
    <source>
        <dbReference type="ARBA" id="ARBA00023315"/>
    </source>
</evidence>
<keyword evidence="1 4" id="KW-0963">Cytoplasm</keyword>
<comment type="subcellular location">
    <subcellularLocation>
        <location evidence="4">Cytoplasm</location>
    </subcellularLocation>
</comment>
<keyword evidence="6" id="KW-1185">Reference proteome</keyword>
<dbReference type="HAMAP" id="MF_00688">
    <property type="entry name" value="Leu_Phe_trans"/>
    <property type="match status" value="1"/>
</dbReference>
<proteinExistence type="inferred from homology"/>
<keyword evidence="3 4" id="KW-0012">Acyltransferase</keyword>
<dbReference type="GO" id="GO:0008914">
    <property type="term" value="F:leucyl-tRNA--protein transferase activity"/>
    <property type="evidence" value="ECO:0007669"/>
    <property type="project" value="UniProtKB-EC"/>
</dbReference>
<evidence type="ECO:0000313" key="5">
    <source>
        <dbReference type="EMBL" id="MDV6376535.1"/>
    </source>
</evidence>
<dbReference type="EC" id="2.3.2.6" evidence="4"/>
<gene>
    <name evidence="4 5" type="primary">aat</name>
    <name evidence="5" type="ORF">ORD21_18235</name>
</gene>
<keyword evidence="2 4" id="KW-0808">Transferase</keyword>
<comment type="catalytic activity">
    <reaction evidence="4">
        <text>N-terminal L-arginyl-[protein] + L-leucyl-tRNA(Leu) = N-terminal L-leucyl-L-arginyl-[protein] + tRNA(Leu) + H(+)</text>
        <dbReference type="Rhea" id="RHEA:50416"/>
        <dbReference type="Rhea" id="RHEA-COMP:9613"/>
        <dbReference type="Rhea" id="RHEA-COMP:9622"/>
        <dbReference type="Rhea" id="RHEA-COMP:12672"/>
        <dbReference type="Rhea" id="RHEA-COMP:12673"/>
        <dbReference type="ChEBI" id="CHEBI:15378"/>
        <dbReference type="ChEBI" id="CHEBI:64719"/>
        <dbReference type="ChEBI" id="CHEBI:78442"/>
        <dbReference type="ChEBI" id="CHEBI:78494"/>
        <dbReference type="ChEBI" id="CHEBI:133044"/>
        <dbReference type="EC" id="2.3.2.6"/>
    </reaction>
</comment>
<dbReference type="NCBIfam" id="TIGR00667">
    <property type="entry name" value="aat"/>
    <property type="match status" value="1"/>
</dbReference>
<comment type="caution">
    <text evidence="5">The sequence shown here is derived from an EMBL/GenBank/DDBJ whole genome shotgun (WGS) entry which is preliminary data.</text>
</comment>
<evidence type="ECO:0000256" key="1">
    <source>
        <dbReference type="ARBA" id="ARBA00022490"/>
    </source>
</evidence>
<dbReference type="RefSeq" id="WP_317641890.1">
    <property type="nucleotide sequence ID" value="NZ_JAPMIV010000069.1"/>
</dbReference>
<comment type="function">
    <text evidence="4">Functions in the N-end rule pathway of protein degradation where it conjugates Leu, Phe and, less efficiently, Met from aminoacyl-tRNAs to the N-termini of proteins containing an N-terminal arginine or lysine.</text>
</comment>
<comment type="similarity">
    <text evidence="4">Belongs to the L/F-transferase family.</text>
</comment>
<evidence type="ECO:0000313" key="6">
    <source>
        <dbReference type="Proteomes" id="UP001276150"/>
    </source>
</evidence>
<dbReference type="InterPro" id="IPR016181">
    <property type="entry name" value="Acyl_CoA_acyltransferase"/>
</dbReference>
<evidence type="ECO:0000256" key="4">
    <source>
        <dbReference type="HAMAP-Rule" id="MF_00688"/>
    </source>
</evidence>
<comment type="catalytic activity">
    <reaction evidence="4">
        <text>N-terminal L-lysyl-[protein] + L-leucyl-tRNA(Leu) = N-terminal L-leucyl-L-lysyl-[protein] + tRNA(Leu) + H(+)</text>
        <dbReference type="Rhea" id="RHEA:12340"/>
        <dbReference type="Rhea" id="RHEA-COMP:9613"/>
        <dbReference type="Rhea" id="RHEA-COMP:9622"/>
        <dbReference type="Rhea" id="RHEA-COMP:12670"/>
        <dbReference type="Rhea" id="RHEA-COMP:12671"/>
        <dbReference type="ChEBI" id="CHEBI:15378"/>
        <dbReference type="ChEBI" id="CHEBI:65249"/>
        <dbReference type="ChEBI" id="CHEBI:78442"/>
        <dbReference type="ChEBI" id="CHEBI:78494"/>
        <dbReference type="ChEBI" id="CHEBI:133043"/>
        <dbReference type="EC" id="2.3.2.6"/>
    </reaction>
</comment>
<dbReference type="InterPro" id="IPR042203">
    <property type="entry name" value="Leu/Phe-tRNA_Trfase_C"/>
</dbReference>
<accession>A0ABU4DXB9</accession>
<dbReference type="SUPFAM" id="SSF55729">
    <property type="entry name" value="Acyl-CoA N-acyltransferases (Nat)"/>
    <property type="match status" value="1"/>
</dbReference>
<organism evidence="5 6">
    <name type="scientific">Deinococcus arenicola</name>
    <dbReference type="NCBI Taxonomy" id="2994950"/>
    <lineage>
        <taxon>Bacteria</taxon>
        <taxon>Thermotogati</taxon>
        <taxon>Deinococcota</taxon>
        <taxon>Deinococci</taxon>
        <taxon>Deinococcales</taxon>
        <taxon>Deinococcaceae</taxon>
        <taxon>Deinococcus</taxon>
    </lineage>
</organism>
<dbReference type="PANTHER" id="PTHR30098:SF2">
    <property type="entry name" value="LEUCYL_PHENYLALANYL-TRNA--PROTEIN TRANSFERASE"/>
    <property type="match status" value="1"/>
</dbReference>
<dbReference type="Gene3D" id="3.40.630.70">
    <property type="entry name" value="Leucyl/phenylalanyl-tRNA-protein transferase, C-terminal domain"/>
    <property type="match status" value="1"/>
</dbReference>
<protein>
    <recommendedName>
        <fullName evidence="4">Leucyl/phenylalanyl-tRNA--protein transferase</fullName>
        <ecNumber evidence="4">2.3.2.6</ecNumber>
    </recommendedName>
    <alternativeName>
        <fullName evidence="4">L/F-transferase</fullName>
    </alternativeName>
    <alternativeName>
        <fullName evidence="4">Leucyltransferase</fullName>
    </alternativeName>
    <alternativeName>
        <fullName evidence="4">Phenyalanyltransferase</fullName>
    </alternativeName>
</protein>
<name>A0ABU4DXB9_9DEIO</name>
<dbReference type="InterPro" id="IPR004616">
    <property type="entry name" value="Leu/Phe-tRNA_Trfase"/>
</dbReference>
<dbReference type="Proteomes" id="UP001276150">
    <property type="component" value="Unassembled WGS sequence"/>
</dbReference>